<evidence type="ECO:0000259" key="4">
    <source>
        <dbReference type="Pfam" id="PF06244"/>
    </source>
</evidence>
<keyword evidence="2" id="KW-0175">Coiled coil</keyword>
<dbReference type="InterPro" id="IPR010422">
    <property type="entry name" value="Ccdc124/Oxs1"/>
</dbReference>
<dbReference type="AlphaFoldDB" id="A0AAD9IIJ7"/>
<evidence type="ECO:0000256" key="1">
    <source>
        <dbReference type="ARBA" id="ARBA00008296"/>
    </source>
</evidence>
<keyword evidence="6" id="KW-1185">Reference proteome</keyword>
<protein>
    <recommendedName>
        <fullName evidence="4">Coiled-coil domain-containing protein</fullName>
    </recommendedName>
</protein>
<reference evidence="5" key="1">
    <citation type="submission" date="2021-01" db="EMBL/GenBank/DDBJ databases">
        <authorList>
            <person name="Eckstrom K.M.E."/>
        </authorList>
    </citation>
    <scope>NUCLEOTIDE SEQUENCE</scope>
    <source>
        <strain evidence="5">UVCC 0001</strain>
    </source>
</reference>
<dbReference type="GO" id="GO:0006366">
    <property type="term" value="P:transcription by RNA polymerase II"/>
    <property type="evidence" value="ECO:0007669"/>
    <property type="project" value="TreeGrafter"/>
</dbReference>
<dbReference type="Proteomes" id="UP001255856">
    <property type="component" value="Unassembled WGS sequence"/>
</dbReference>
<feature type="compositionally biased region" description="Basic and acidic residues" evidence="3">
    <location>
        <begin position="47"/>
        <end position="75"/>
    </location>
</feature>
<evidence type="ECO:0000313" key="5">
    <source>
        <dbReference type="EMBL" id="KAK2078953.1"/>
    </source>
</evidence>
<sequence length="226" mass="25524">MAKKSWGTSDKVQEARERKATGKAQAREAEAKAKDDAYWDAHANPRGKKDAKREAAERAREEAAARKAEARRLAAAEEASLTGAGRKAVSKPKMTHHQLMQQRERDQRARRAKAEEEAAPSRREVTEDAYAATVEVENTNVRDRDTIDASGLDQALQQMVIGEGGKQDMHPERRAKAAWESYFETELVRMKEDKPGLRLMQYKSMIFETWQKSPLNPRNQAPPPAK</sequence>
<comment type="similarity">
    <text evidence="1">Belongs to the CCDC124 family.</text>
</comment>
<feature type="compositionally biased region" description="Basic and acidic residues" evidence="3">
    <location>
        <begin position="102"/>
        <end position="126"/>
    </location>
</feature>
<accession>A0AAD9IIJ7</accession>
<dbReference type="EMBL" id="JASFZW010000003">
    <property type="protein sequence ID" value="KAK2078953.1"/>
    <property type="molecule type" value="Genomic_DNA"/>
</dbReference>
<proteinExistence type="inferred from homology"/>
<comment type="caution">
    <text evidence="5">The sequence shown here is derived from an EMBL/GenBank/DDBJ whole genome shotgun (WGS) entry which is preliminary data.</text>
</comment>
<evidence type="ECO:0000256" key="2">
    <source>
        <dbReference type="ARBA" id="ARBA00023054"/>
    </source>
</evidence>
<dbReference type="PANTHER" id="PTHR21680:SF0">
    <property type="entry name" value="COILED-COIL DOMAIN-CONTAINING PROTEIN 124"/>
    <property type="match status" value="1"/>
</dbReference>
<evidence type="ECO:0000256" key="3">
    <source>
        <dbReference type="SAM" id="MobiDB-lite"/>
    </source>
</evidence>
<name>A0AAD9IIJ7_PROWI</name>
<feature type="compositionally biased region" description="Polar residues" evidence="3">
    <location>
        <begin position="1"/>
        <end position="10"/>
    </location>
</feature>
<feature type="region of interest" description="Disordered" evidence="3">
    <location>
        <begin position="1"/>
        <end position="128"/>
    </location>
</feature>
<evidence type="ECO:0000313" key="6">
    <source>
        <dbReference type="Proteomes" id="UP001255856"/>
    </source>
</evidence>
<feature type="compositionally biased region" description="Basic and acidic residues" evidence="3">
    <location>
        <begin position="11"/>
        <end position="39"/>
    </location>
</feature>
<dbReference type="GO" id="GO:0005634">
    <property type="term" value="C:nucleus"/>
    <property type="evidence" value="ECO:0007669"/>
    <property type="project" value="TreeGrafter"/>
</dbReference>
<dbReference type="GO" id="GO:0003713">
    <property type="term" value="F:transcription coactivator activity"/>
    <property type="evidence" value="ECO:0007669"/>
    <property type="project" value="TreeGrafter"/>
</dbReference>
<dbReference type="PANTHER" id="PTHR21680">
    <property type="entry name" value="COILED-COIL DOMAIN-CONTAINING PROTEIN 124"/>
    <property type="match status" value="1"/>
</dbReference>
<organism evidence="5 6">
    <name type="scientific">Prototheca wickerhamii</name>
    <dbReference type="NCBI Taxonomy" id="3111"/>
    <lineage>
        <taxon>Eukaryota</taxon>
        <taxon>Viridiplantae</taxon>
        <taxon>Chlorophyta</taxon>
        <taxon>core chlorophytes</taxon>
        <taxon>Trebouxiophyceae</taxon>
        <taxon>Chlorellales</taxon>
        <taxon>Chlorellaceae</taxon>
        <taxon>Prototheca</taxon>
    </lineage>
</organism>
<dbReference type="InterPro" id="IPR054414">
    <property type="entry name" value="Ccdc124/Oxs1_C"/>
</dbReference>
<feature type="domain" description="Coiled-coil" evidence="4">
    <location>
        <begin position="142"/>
        <end position="220"/>
    </location>
</feature>
<gene>
    <name evidence="5" type="ORF">QBZ16_002643</name>
</gene>
<dbReference type="Pfam" id="PF06244">
    <property type="entry name" value="Ccdc124"/>
    <property type="match status" value="1"/>
</dbReference>